<reference evidence="3" key="2">
    <citation type="submission" date="2025-09" db="UniProtKB">
        <authorList>
            <consortium name="Ensembl"/>
        </authorList>
    </citation>
    <scope>IDENTIFICATION</scope>
</reference>
<organism evidence="3 4">
    <name type="scientific">Fundulus heteroclitus</name>
    <name type="common">Killifish</name>
    <name type="synonym">Mummichog</name>
    <dbReference type="NCBI Taxonomy" id="8078"/>
    <lineage>
        <taxon>Eukaryota</taxon>
        <taxon>Metazoa</taxon>
        <taxon>Chordata</taxon>
        <taxon>Craniata</taxon>
        <taxon>Vertebrata</taxon>
        <taxon>Euteleostomi</taxon>
        <taxon>Actinopterygii</taxon>
        <taxon>Neopterygii</taxon>
        <taxon>Teleostei</taxon>
        <taxon>Neoteleostei</taxon>
        <taxon>Acanthomorphata</taxon>
        <taxon>Ovalentaria</taxon>
        <taxon>Atherinomorphae</taxon>
        <taxon>Cyprinodontiformes</taxon>
        <taxon>Fundulidae</taxon>
        <taxon>Fundulus</taxon>
    </lineage>
</organism>
<sequence length="260" mass="29302">MDRTDTEAEILPPSPRPASGREHGLKQTASSDPATKASQRKRAQSLSSASDKKRVPRRVQVRFVDALGLDLEEVKVFRVQQDPLIPQHVMFRLLMSSELVFGKSPELNLPYLRPCFPDHMGAQPNFQDRLRSLRVSLEQVVCSDHGITGTIHVLNLAYEKEVRVHYSFTNWRTHTHTIASWVSGGPPGDCGAPGTDIFRFRLPVPPFILEPGALLEFAICYRVNGCDFWDNNSGNNYKLACHSYKVTVPKECEDSMLHFT</sequence>
<evidence type="ECO:0000256" key="1">
    <source>
        <dbReference type="SAM" id="MobiDB-lite"/>
    </source>
</evidence>
<evidence type="ECO:0000259" key="2">
    <source>
        <dbReference type="PROSITE" id="PS51159"/>
    </source>
</evidence>
<name>A0A3Q2UK25_FUNHE</name>
<dbReference type="InterPro" id="IPR050782">
    <property type="entry name" value="PP1_regulatory_subunit_3"/>
</dbReference>
<dbReference type="PANTHER" id="PTHR12307:SF4">
    <property type="entry name" value="PROTEIN PHOSPHATASE 1 REGULATORY SUBUNIT 3D"/>
    <property type="match status" value="1"/>
</dbReference>
<dbReference type="InterPro" id="IPR005036">
    <property type="entry name" value="CBM21_dom"/>
</dbReference>
<dbReference type="PANTHER" id="PTHR12307">
    <property type="entry name" value="PROTEIN PHOSPHATASE 1 REGULATORY SUBUNIT"/>
    <property type="match status" value="1"/>
</dbReference>
<protein>
    <submittedName>
        <fullName evidence="3">Protein phosphatase 1, regulatory subunit 3Db</fullName>
    </submittedName>
</protein>
<dbReference type="GO" id="GO:0000164">
    <property type="term" value="C:protein phosphatase type 1 complex"/>
    <property type="evidence" value="ECO:0007669"/>
    <property type="project" value="TreeGrafter"/>
</dbReference>
<evidence type="ECO:0000313" key="3">
    <source>
        <dbReference type="Ensembl" id="ENSFHEP00000031205.1"/>
    </source>
</evidence>
<dbReference type="STRING" id="8078.ENSFHEP00000031205"/>
<evidence type="ECO:0000313" key="4">
    <source>
        <dbReference type="Proteomes" id="UP000265000"/>
    </source>
</evidence>
<dbReference type="PROSITE" id="PS51159">
    <property type="entry name" value="CBM21"/>
    <property type="match status" value="1"/>
</dbReference>
<dbReference type="GeneTree" id="ENSGT00940000161921"/>
<dbReference type="GO" id="GO:0005979">
    <property type="term" value="P:regulation of glycogen biosynthetic process"/>
    <property type="evidence" value="ECO:0007669"/>
    <property type="project" value="TreeGrafter"/>
</dbReference>
<dbReference type="Gene3D" id="2.60.40.2440">
    <property type="entry name" value="Carbohydrate binding type-21 domain"/>
    <property type="match status" value="1"/>
</dbReference>
<dbReference type="GO" id="GO:2001069">
    <property type="term" value="F:glycogen binding"/>
    <property type="evidence" value="ECO:0007669"/>
    <property type="project" value="TreeGrafter"/>
</dbReference>
<accession>A0A3Q2UK25</accession>
<reference evidence="3" key="1">
    <citation type="submission" date="2025-08" db="UniProtKB">
        <authorList>
            <consortium name="Ensembl"/>
        </authorList>
    </citation>
    <scope>IDENTIFICATION</scope>
</reference>
<feature type="compositionally biased region" description="Polar residues" evidence="1">
    <location>
        <begin position="27"/>
        <end position="37"/>
    </location>
</feature>
<dbReference type="Pfam" id="PF03370">
    <property type="entry name" value="CBM_21"/>
    <property type="match status" value="1"/>
</dbReference>
<feature type="region of interest" description="Disordered" evidence="1">
    <location>
        <begin position="1"/>
        <end position="53"/>
    </location>
</feature>
<dbReference type="GO" id="GO:0008157">
    <property type="term" value="F:protein phosphatase 1 binding"/>
    <property type="evidence" value="ECO:0007669"/>
    <property type="project" value="TreeGrafter"/>
</dbReference>
<dbReference type="AlphaFoldDB" id="A0A3Q2UK25"/>
<dbReference type="InterPro" id="IPR038175">
    <property type="entry name" value="CBM21_dom_sf"/>
</dbReference>
<proteinExistence type="predicted"/>
<dbReference type="Ensembl" id="ENSFHET00000033150.1">
    <property type="protein sequence ID" value="ENSFHEP00000031205.1"/>
    <property type="gene ID" value="ENSFHEG00000016934.1"/>
</dbReference>
<keyword evidence="4" id="KW-1185">Reference proteome</keyword>
<feature type="domain" description="CBM21" evidence="2">
    <location>
        <begin position="127"/>
        <end position="240"/>
    </location>
</feature>
<dbReference type="Proteomes" id="UP000265000">
    <property type="component" value="Unplaced"/>
</dbReference>